<accession>A0A8C0E217</accession>
<reference evidence="3" key="1">
    <citation type="submission" date="2023-09" db="UniProtKB">
        <authorList>
            <consortium name="Ensembl"/>
        </authorList>
    </citation>
    <scope>IDENTIFICATION</scope>
</reference>
<keyword evidence="2" id="KW-1133">Transmembrane helix</keyword>
<name>A0A8C0E217_BALMU</name>
<keyword evidence="2" id="KW-0812">Transmembrane</keyword>
<feature type="transmembrane region" description="Helical" evidence="2">
    <location>
        <begin position="16"/>
        <end position="35"/>
    </location>
</feature>
<evidence type="ECO:0000256" key="1">
    <source>
        <dbReference type="SAM" id="MobiDB-lite"/>
    </source>
</evidence>
<sequence length="129" mass="14889">MLSVLPFSIWKFSSRFFYAYFFFFFNYYLFIYLFFGCPYSNILFAGTLHLCLYAKHLIFKSEASFGGRSWLERKVAGKRGCAADPTTRNKPRAHPLSSERAHPPAFHKAHLALFTRCPLAHSRGCVSIC</sequence>
<organism evidence="3">
    <name type="scientific">Balaenoptera musculus</name>
    <name type="common">Blue whale</name>
    <dbReference type="NCBI Taxonomy" id="9771"/>
    <lineage>
        <taxon>Eukaryota</taxon>
        <taxon>Metazoa</taxon>
        <taxon>Chordata</taxon>
        <taxon>Craniata</taxon>
        <taxon>Vertebrata</taxon>
        <taxon>Euteleostomi</taxon>
        <taxon>Mammalia</taxon>
        <taxon>Eutheria</taxon>
        <taxon>Laurasiatheria</taxon>
        <taxon>Artiodactyla</taxon>
        <taxon>Whippomorpha</taxon>
        <taxon>Cetacea</taxon>
        <taxon>Mysticeti</taxon>
        <taxon>Balaenopteridae</taxon>
        <taxon>Balaenoptera</taxon>
    </lineage>
</organism>
<dbReference type="GeneTree" id="ENSGT00910000147033"/>
<proteinExistence type="predicted"/>
<protein>
    <submittedName>
        <fullName evidence="3">Uncharacterized protein</fullName>
    </submittedName>
</protein>
<evidence type="ECO:0000256" key="2">
    <source>
        <dbReference type="SAM" id="Phobius"/>
    </source>
</evidence>
<evidence type="ECO:0000313" key="3">
    <source>
        <dbReference type="Ensembl" id="ENSBMSP00010029947.1"/>
    </source>
</evidence>
<dbReference type="Ensembl" id="ENSBMST00010032967.1">
    <property type="protein sequence ID" value="ENSBMSP00010029947.1"/>
    <property type="gene ID" value="ENSBMSG00010021721.1"/>
</dbReference>
<feature type="region of interest" description="Disordered" evidence="1">
    <location>
        <begin position="81"/>
        <end position="100"/>
    </location>
</feature>
<dbReference type="AlphaFoldDB" id="A0A8C0E217"/>
<keyword evidence="2" id="KW-0472">Membrane</keyword>